<dbReference type="PANTHER" id="PTHR23502">
    <property type="entry name" value="MAJOR FACILITATOR SUPERFAMILY"/>
    <property type="match status" value="1"/>
</dbReference>
<keyword evidence="3" id="KW-1003">Cell membrane</keyword>
<evidence type="ECO:0000256" key="7">
    <source>
        <dbReference type="SAM" id="MobiDB-lite"/>
    </source>
</evidence>
<feature type="region of interest" description="Disordered" evidence="7">
    <location>
        <begin position="1"/>
        <end position="43"/>
    </location>
</feature>
<protein>
    <submittedName>
        <fullName evidence="9">Uncharacterized protein</fullName>
    </submittedName>
</protein>
<dbReference type="InterPro" id="IPR011701">
    <property type="entry name" value="MFS"/>
</dbReference>
<dbReference type="Pfam" id="PF07690">
    <property type="entry name" value="MFS_1"/>
    <property type="match status" value="1"/>
</dbReference>
<feature type="compositionally biased region" description="Basic and acidic residues" evidence="7">
    <location>
        <begin position="671"/>
        <end position="683"/>
    </location>
</feature>
<evidence type="ECO:0000313" key="10">
    <source>
        <dbReference type="Proteomes" id="UP001213000"/>
    </source>
</evidence>
<sequence>MPSPPPPPQSWTTGSTTTCTHHRQSIDSTPPTSAISHTNHSHAQPLRLNDARYPESNLHNNQASTDKPRTYPGSGTSDDPYIVDWDLNDPENPYNWSTIRRWFITAQLASTTFTVSFSSSAYSGGLGGIQHDFNISDDVAILGISLYVVGFALGYRLLEISLHPEGSRRNFLTDLYFLLRSESLFQLGGAFSKNLATLLSCRLLTGICGSSPLTNAGGAVSDIWNFRERGLASAIYATVPFLGPGTIPFGALRLALIRSLNAQRIVLLLLVYLVIGPIAGGFVAENPRLGWHFNFWIMMMFSVSTLVIGYFYTPETYKPVLLRRRAQKLQKASNNTVHYSTSYDLNRSKSFFQIMRTNLSRPFVFVISEPIVLLLAIYISIVYGTLYALFSAFPIVFQQHRGFSPGQGGLAFIGVGVGVILGTASQSIQNRIYWRSMDNSETGRAPPEARLHMAMVGAILAPVGLWWFAWTSKPSIHWIVPILAGVPFGIGVAQILQSLTAYLMDTYNVYFASAIAATVVLRSCCGAAFPLFSPAMFAALGDQWAMSVFAALSTACMPIPVLFWKYGWWIRSKSRVAFKDSDLLPGHDSPSNPTTSVGKFSQLDTIHEKDGNVAASTEDHHRHHHHHPLHYNSPHPSQLHRPSTATTRVSEDNQPPHQDSTPQKAEMIISDNDRRDTDRRNTDSRVAVISDRC</sequence>
<keyword evidence="4 8" id="KW-0812">Transmembrane</keyword>
<evidence type="ECO:0000256" key="4">
    <source>
        <dbReference type="ARBA" id="ARBA00022692"/>
    </source>
</evidence>
<keyword evidence="10" id="KW-1185">Reference proteome</keyword>
<evidence type="ECO:0000256" key="1">
    <source>
        <dbReference type="ARBA" id="ARBA00004651"/>
    </source>
</evidence>
<keyword evidence="6 8" id="KW-0472">Membrane</keyword>
<feature type="transmembrane region" description="Helical" evidence="8">
    <location>
        <begin position="544"/>
        <end position="564"/>
    </location>
</feature>
<dbReference type="PANTHER" id="PTHR23502:SF186">
    <property type="entry name" value="MAJOR FACILITATOR SUPERFAMILY (MFS) PROFILE DOMAIN-CONTAINING PROTEIN"/>
    <property type="match status" value="1"/>
</dbReference>
<evidence type="ECO:0000256" key="8">
    <source>
        <dbReference type="SAM" id="Phobius"/>
    </source>
</evidence>
<dbReference type="SUPFAM" id="SSF103473">
    <property type="entry name" value="MFS general substrate transporter"/>
    <property type="match status" value="1"/>
</dbReference>
<organism evidence="9 10">
    <name type="scientific">Leucocoprinus birnbaumii</name>
    <dbReference type="NCBI Taxonomy" id="56174"/>
    <lineage>
        <taxon>Eukaryota</taxon>
        <taxon>Fungi</taxon>
        <taxon>Dikarya</taxon>
        <taxon>Basidiomycota</taxon>
        <taxon>Agaricomycotina</taxon>
        <taxon>Agaricomycetes</taxon>
        <taxon>Agaricomycetidae</taxon>
        <taxon>Agaricales</taxon>
        <taxon>Agaricineae</taxon>
        <taxon>Agaricaceae</taxon>
        <taxon>Leucocoprinus</taxon>
    </lineage>
</organism>
<feature type="region of interest" description="Disordered" evidence="7">
    <location>
        <begin position="56"/>
        <end position="76"/>
    </location>
</feature>
<dbReference type="EMBL" id="JANIEX010000962">
    <property type="protein sequence ID" value="KAJ3561725.1"/>
    <property type="molecule type" value="Genomic_DNA"/>
</dbReference>
<dbReference type="CDD" id="cd17323">
    <property type="entry name" value="MFS_Tpo1_MDR_like"/>
    <property type="match status" value="1"/>
</dbReference>
<proteinExistence type="predicted"/>
<feature type="compositionally biased region" description="Low complexity" evidence="7">
    <location>
        <begin position="10"/>
        <end position="19"/>
    </location>
</feature>
<name>A0AAD5VK24_9AGAR</name>
<evidence type="ECO:0000313" key="9">
    <source>
        <dbReference type="EMBL" id="KAJ3561725.1"/>
    </source>
</evidence>
<feature type="transmembrane region" description="Helical" evidence="8">
    <location>
        <begin position="410"/>
        <end position="428"/>
    </location>
</feature>
<dbReference type="InterPro" id="IPR036259">
    <property type="entry name" value="MFS_trans_sf"/>
</dbReference>
<gene>
    <name evidence="9" type="ORF">NP233_g10018</name>
</gene>
<feature type="region of interest" description="Disordered" evidence="7">
    <location>
        <begin position="581"/>
        <end position="600"/>
    </location>
</feature>
<feature type="transmembrane region" description="Helical" evidence="8">
    <location>
        <begin position="363"/>
        <end position="390"/>
    </location>
</feature>
<feature type="transmembrane region" description="Helical" evidence="8">
    <location>
        <begin position="476"/>
        <end position="496"/>
    </location>
</feature>
<feature type="transmembrane region" description="Helical" evidence="8">
    <location>
        <begin position="265"/>
        <end position="283"/>
    </location>
</feature>
<evidence type="ECO:0000256" key="3">
    <source>
        <dbReference type="ARBA" id="ARBA00022475"/>
    </source>
</evidence>
<feature type="transmembrane region" description="Helical" evidence="8">
    <location>
        <begin position="295"/>
        <end position="313"/>
    </location>
</feature>
<dbReference type="GO" id="GO:0022857">
    <property type="term" value="F:transmembrane transporter activity"/>
    <property type="evidence" value="ECO:0007669"/>
    <property type="project" value="InterPro"/>
</dbReference>
<feature type="transmembrane region" description="Helical" evidence="8">
    <location>
        <begin position="449"/>
        <end position="470"/>
    </location>
</feature>
<accession>A0AAD5VK24</accession>
<evidence type="ECO:0000256" key="5">
    <source>
        <dbReference type="ARBA" id="ARBA00022989"/>
    </source>
</evidence>
<comment type="caution">
    <text evidence="9">The sequence shown here is derived from an EMBL/GenBank/DDBJ whole genome shotgun (WGS) entry which is preliminary data.</text>
</comment>
<feature type="compositionally biased region" description="Polar residues" evidence="7">
    <location>
        <begin position="640"/>
        <end position="663"/>
    </location>
</feature>
<dbReference type="Proteomes" id="UP001213000">
    <property type="component" value="Unassembled WGS sequence"/>
</dbReference>
<dbReference type="Gene3D" id="1.20.1250.20">
    <property type="entry name" value="MFS general substrate transporter like domains"/>
    <property type="match status" value="1"/>
</dbReference>
<comment type="subcellular location">
    <subcellularLocation>
        <location evidence="1">Cell membrane</location>
        <topology evidence="1">Multi-pass membrane protein</topology>
    </subcellularLocation>
</comment>
<reference evidence="9" key="1">
    <citation type="submission" date="2022-07" db="EMBL/GenBank/DDBJ databases">
        <title>Genome Sequence of Leucocoprinus birnbaumii.</title>
        <authorList>
            <person name="Buettner E."/>
        </authorList>
    </citation>
    <scope>NUCLEOTIDE SEQUENCE</scope>
    <source>
        <strain evidence="9">VT141</strain>
    </source>
</reference>
<evidence type="ECO:0000256" key="6">
    <source>
        <dbReference type="ARBA" id="ARBA00023136"/>
    </source>
</evidence>
<dbReference type="AlphaFoldDB" id="A0AAD5VK24"/>
<feature type="compositionally biased region" description="Polar residues" evidence="7">
    <location>
        <begin position="26"/>
        <end position="42"/>
    </location>
</feature>
<keyword evidence="5 8" id="KW-1133">Transmembrane helix</keyword>
<keyword evidence="2" id="KW-0813">Transport</keyword>
<dbReference type="GO" id="GO:0005886">
    <property type="term" value="C:plasma membrane"/>
    <property type="evidence" value="ECO:0007669"/>
    <property type="project" value="UniProtKB-SubCell"/>
</dbReference>
<dbReference type="FunFam" id="1.20.1250.20:FF:000011">
    <property type="entry name" value="MFS multidrug transporter, putative"/>
    <property type="match status" value="1"/>
</dbReference>
<feature type="region of interest" description="Disordered" evidence="7">
    <location>
        <begin position="613"/>
        <end position="693"/>
    </location>
</feature>
<evidence type="ECO:0000256" key="2">
    <source>
        <dbReference type="ARBA" id="ARBA00022448"/>
    </source>
</evidence>
<feature type="compositionally biased region" description="Polar residues" evidence="7">
    <location>
        <begin position="589"/>
        <end position="600"/>
    </location>
</feature>
<feature type="transmembrane region" description="Helical" evidence="8">
    <location>
        <begin position="508"/>
        <end position="532"/>
    </location>
</feature>